<dbReference type="AlphaFoldDB" id="A0A1S2LJI0"/>
<dbReference type="EMBL" id="MLQR01000030">
    <property type="protein sequence ID" value="OIJ12689.1"/>
    <property type="molecule type" value="Genomic_DNA"/>
</dbReference>
<evidence type="ECO:0000313" key="1">
    <source>
        <dbReference type="EMBL" id="OIJ12689.1"/>
    </source>
</evidence>
<name>A0A1S2LJI0_9BACI</name>
<dbReference type="RefSeq" id="WP_071310009.1">
    <property type="nucleotide sequence ID" value="NZ_MLQR01000030.1"/>
</dbReference>
<organism evidence="1 2">
    <name type="scientific">Anaerobacillus alkalilacustris</name>
    <dbReference type="NCBI Taxonomy" id="393763"/>
    <lineage>
        <taxon>Bacteria</taxon>
        <taxon>Bacillati</taxon>
        <taxon>Bacillota</taxon>
        <taxon>Bacilli</taxon>
        <taxon>Bacillales</taxon>
        <taxon>Bacillaceae</taxon>
        <taxon>Anaerobacillus</taxon>
    </lineage>
</organism>
<keyword evidence="2" id="KW-1185">Reference proteome</keyword>
<sequence>MTTEEEWKTEVERIKDLIPYWEAIPHPQAVINTTFIKHLVKSYESGDRSQIRFEQMKDVQIPSS</sequence>
<protein>
    <submittedName>
        <fullName evidence="1">Uncharacterized protein</fullName>
    </submittedName>
</protein>
<gene>
    <name evidence="1" type="ORF">BKP37_12880</name>
</gene>
<proteinExistence type="predicted"/>
<evidence type="ECO:0000313" key="2">
    <source>
        <dbReference type="Proteomes" id="UP000179524"/>
    </source>
</evidence>
<reference evidence="1 2" key="1">
    <citation type="submission" date="2016-10" db="EMBL/GenBank/DDBJ databases">
        <title>Draft genome sequences of four alkaliphilic bacteria belonging to the Anaerobacillus genus.</title>
        <authorList>
            <person name="Bassil N.M."/>
            <person name="Lloyd J.R."/>
        </authorList>
    </citation>
    <scope>NUCLEOTIDE SEQUENCE [LARGE SCALE GENOMIC DNA]</scope>
    <source>
        <strain evidence="1 2">DSM 18345</strain>
    </source>
</reference>
<accession>A0A1S2LJI0</accession>
<dbReference type="Proteomes" id="UP000179524">
    <property type="component" value="Unassembled WGS sequence"/>
</dbReference>
<comment type="caution">
    <text evidence="1">The sequence shown here is derived from an EMBL/GenBank/DDBJ whole genome shotgun (WGS) entry which is preliminary data.</text>
</comment>